<feature type="chain" id="PRO_5045246008" evidence="2">
    <location>
        <begin position="21"/>
        <end position="244"/>
    </location>
</feature>
<keyword evidence="4" id="KW-1185">Reference proteome</keyword>
<evidence type="ECO:0000313" key="4">
    <source>
        <dbReference type="Proteomes" id="UP000680714"/>
    </source>
</evidence>
<keyword evidence="1" id="KW-0472">Membrane</keyword>
<evidence type="ECO:0000256" key="2">
    <source>
        <dbReference type="SAM" id="SignalP"/>
    </source>
</evidence>
<keyword evidence="1" id="KW-1133">Transmembrane helix</keyword>
<name>A0ABS5IEB5_9PROT</name>
<dbReference type="InterPro" id="IPR019088">
    <property type="entry name" value="CHP02186-rel_TM"/>
</dbReference>
<dbReference type="EMBL" id="JAGTUF010000012">
    <property type="protein sequence ID" value="MBR9972616.1"/>
    <property type="molecule type" value="Genomic_DNA"/>
</dbReference>
<keyword evidence="1" id="KW-0812">Transmembrane</keyword>
<evidence type="ECO:0000313" key="3">
    <source>
        <dbReference type="EMBL" id="MBR9972616.1"/>
    </source>
</evidence>
<dbReference type="RefSeq" id="WP_211549530.1">
    <property type="nucleotide sequence ID" value="NZ_JAGTUF010000012.1"/>
</dbReference>
<dbReference type="Proteomes" id="UP000680714">
    <property type="component" value="Unassembled WGS sequence"/>
</dbReference>
<comment type="caution">
    <text evidence="3">The sequence shown here is derived from an EMBL/GenBank/DDBJ whole genome shotgun (WGS) entry which is preliminary data.</text>
</comment>
<sequence length="244" mass="26037">MKPLFLALALVLATSLPAWAVEPLVADLSKHLVAITTGFAGTDVLLFGAVDGEGEVVVVVRGPPKAEIVRRKDRRVGIWINSGSATVESAPSFYRVASTRPLAEIAADSVLDRHQIGLNHLDLTVESQDSGATPVIYRDALVRLKQKKGLYGDTVQQIGFMSHRLFRTEIHFPANVPVGTYLVEVYLIQGGEVISAQTTPLVISKIGVGADVFDFAHQQAAAYGLIAIILAAAAGWLAAAAFKK</sequence>
<feature type="transmembrane region" description="Helical" evidence="1">
    <location>
        <begin position="220"/>
        <end position="242"/>
    </location>
</feature>
<protein>
    <submittedName>
        <fullName evidence="3">TIGR02186 family protein</fullName>
    </submittedName>
</protein>
<gene>
    <name evidence="3" type="ORF">KEC16_12900</name>
</gene>
<keyword evidence="2" id="KW-0732">Signal</keyword>
<evidence type="ECO:0000256" key="1">
    <source>
        <dbReference type="SAM" id="Phobius"/>
    </source>
</evidence>
<reference evidence="3 4" key="1">
    <citation type="submission" date="2021-04" db="EMBL/GenBank/DDBJ databases">
        <title>Magnetospirillum sulfuroxidans sp. nov., a facultative chemolithoautotrophic sulfur-oxidizing alphaproteobacterium isolated from freshwater sediment and proposals for Paramagetospirillum gen. nov., and Magnetospirillaceae fam. nov.</title>
        <authorList>
            <person name="Koziaeva V."/>
            <person name="Geelhoed J.S."/>
            <person name="Sorokin D.Y."/>
            <person name="Grouzdev D.S."/>
        </authorList>
    </citation>
    <scope>NUCLEOTIDE SEQUENCE [LARGE SCALE GENOMIC DNA]</scope>
    <source>
        <strain evidence="3 4">J10</strain>
    </source>
</reference>
<feature type="signal peptide" evidence="2">
    <location>
        <begin position="1"/>
        <end position="20"/>
    </location>
</feature>
<accession>A0ABS5IEB5</accession>
<organism evidence="3 4">
    <name type="scientific">Magnetospirillum sulfuroxidans</name>
    <dbReference type="NCBI Taxonomy" id="611300"/>
    <lineage>
        <taxon>Bacteria</taxon>
        <taxon>Pseudomonadati</taxon>
        <taxon>Pseudomonadota</taxon>
        <taxon>Alphaproteobacteria</taxon>
        <taxon>Rhodospirillales</taxon>
        <taxon>Rhodospirillaceae</taxon>
        <taxon>Magnetospirillum</taxon>
    </lineage>
</organism>
<proteinExistence type="predicted"/>
<dbReference type="Pfam" id="PF09608">
    <property type="entry name" value="Alph_Pro_TM"/>
    <property type="match status" value="1"/>
</dbReference>